<dbReference type="AlphaFoldDB" id="A0A2S3YQP8"/>
<evidence type="ECO:0000313" key="1">
    <source>
        <dbReference type="EMBL" id="POH33606.1"/>
    </source>
</evidence>
<comment type="caution">
    <text evidence="1">The sequence shown here is derived from an EMBL/GenBank/DDBJ whole genome shotgun (WGS) entry which is preliminary data.</text>
</comment>
<dbReference type="Proteomes" id="UP000237511">
    <property type="component" value="Unassembled WGS sequence"/>
</dbReference>
<accession>A0A2S3YQP8</accession>
<gene>
    <name evidence="1" type="ORF">ATY31_10175</name>
</gene>
<organism evidence="1 2">
    <name type="scientific">Sinorhizobium americanum</name>
    <dbReference type="NCBI Taxonomy" id="194963"/>
    <lineage>
        <taxon>Bacteria</taxon>
        <taxon>Pseudomonadati</taxon>
        <taxon>Pseudomonadota</taxon>
        <taxon>Alphaproteobacteria</taxon>
        <taxon>Hyphomicrobiales</taxon>
        <taxon>Rhizobiaceae</taxon>
        <taxon>Sinorhizobium/Ensifer group</taxon>
        <taxon>Sinorhizobium</taxon>
    </lineage>
</organism>
<name>A0A2S3YQP8_9HYPH</name>
<dbReference type="EMBL" id="LODU01000017">
    <property type="protein sequence ID" value="POH33606.1"/>
    <property type="molecule type" value="Genomic_DNA"/>
</dbReference>
<evidence type="ECO:0008006" key="3">
    <source>
        <dbReference type="Google" id="ProtNLM"/>
    </source>
</evidence>
<reference evidence="1 2" key="1">
    <citation type="journal article" date="2014" name="Syst. Appl. Microbiol.">
        <title>Microsymbionts of Phaseolus vulgaris in acid and alkaline soils of Mexico.</title>
        <authorList>
            <person name="Verastegui-Valdes M.M."/>
            <person name="Zhang Y.J."/>
            <person name="Rivera-Orduna F.N."/>
            <person name="Cheng H.P."/>
            <person name="Sui X.H."/>
            <person name="Wang E.T."/>
        </authorList>
    </citation>
    <scope>NUCLEOTIDE SEQUENCE [LARGE SCALE GENOMIC DNA]</scope>
    <source>
        <strain evidence="1 2">FG01</strain>
    </source>
</reference>
<proteinExistence type="predicted"/>
<protein>
    <recommendedName>
        <fullName evidence="3">Ribbon-helix-helix CopG family protein</fullName>
    </recommendedName>
</protein>
<evidence type="ECO:0000313" key="2">
    <source>
        <dbReference type="Proteomes" id="UP000237511"/>
    </source>
</evidence>
<sequence length="59" mass="6808">MRSMMIFDDDVETALAFACEELQMTREELMRLLVREWLESYAYLPLNDLDEGSETAGSA</sequence>